<comment type="subcellular location">
    <subcellularLocation>
        <location evidence="1">Cell inner membrane</location>
        <topology evidence="1">Single-pass membrane protein</topology>
    </subcellularLocation>
</comment>
<keyword evidence="7 10" id="KW-0653">Protein transport</keyword>
<evidence type="ECO:0000313" key="12">
    <source>
        <dbReference type="EMBL" id="SFC94567.1"/>
    </source>
</evidence>
<dbReference type="InterPro" id="IPR023229">
    <property type="entry name" value="T2SS_M_periplasmic_sf"/>
</dbReference>
<keyword evidence="3 10" id="KW-0813">Transport</keyword>
<keyword evidence="4 10" id="KW-1003">Cell membrane</keyword>
<dbReference type="AlphaFoldDB" id="A0A1I1NAH0"/>
<evidence type="ECO:0000256" key="2">
    <source>
        <dbReference type="ARBA" id="ARBA00010637"/>
    </source>
</evidence>
<keyword evidence="9 10" id="KW-0472">Membrane</keyword>
<keyword evidence="8 11" id="KW-1133">Transmembrane helix</keyword>
<evidence type="ECO:0000256" key="3">
    <source>
        <dbReference type="ARBA" id="ARBA00022448"/>
    </source>
</evidence>
<protein>
    <recommendedName>
        <fullName evidence="10">Type II secretion system protein M</fullName>
        <shortName evidence="10">T2SS protein M</shortName>
    </recommendedName>
    <alternativeName>
        <fullName evidence="10">General secretion pathway protein M</fullName>
    </alternativeName>
</protein>
<evidence type="ECO:0000256" key="1">
    <source>
        <dbReference type="ARBA" id="ARBA00004377"/>
    </source>
</evidence>
<dbReference type="Pfam" id="PF04612">
    <property type="entry name" value="T2SSM"/>
    <property type="match status" value="1"/>
</dbReference>
<dbReference type="Gene3D" id="3.30.1360.100">
    <property type="entry name" value="General secretion pathway protein M, EpsM"/>
    <property type="match status" value="1"/>
</dbReference>
<evidence type="ECO:0000313" key="13">
    <source>
        <dbReference type="Proteomes" id="UP000198611"/>
    </source>
</evidence>
<accession>A0A1I1NAH0</accession>
<dbReference type="GO" id="GO:0015627">
    <property type="term" value="C:type II protein secretion system complex"/>
    <property type="evidence" value="ECO:0007669"/>
    <property type="project" value="InterPro"/>
</dbReference>
<organism evidence="12 13">
    <name type="scientific">Thiohalospira halophila DSM 15071</name>
    <dbReference type="NCBI Taxonomy" id="1123397"/>
    <lineage>
        <taxon>Bacteria</taxon>
        <taxon>Pseudomonadati</taxon>
        <taxon>Pseudomonadota</taxon>
        <taxon>Gammaproteobacteria</taxon>
        <taxon>Thiohalospirales</taxon>
        <taxon>Thiohalospiraceae</taxon>
        <taxon>Thiohalospira</taxon>
    </lineage>
</organism>
<gene>
    <name evidence="12" type="ORF">SAMN05660831_00183</name>
</gene>
<dbReference type="PIRSF" id="PIRSF006291">
    <property type="entry name" value="GspM"/>
    <property type="match status" value="1"/>
</dbReference>
<comment type="similarity">
    <text evidence="2 10">Belongs to the GSP M family.</text>
</comment>
<evidence type="ECO:0000256" key="6">
    <source>
        <dbReference type="ARBA" id="ARBA00022692"/>
    </source>
</evidence>
<evidence type="ECO:0000256" key="9">
    <source>
        <dbReference type="ARBA" id="ARBA00023136"/>
    </source>
</evidence>
<dbReference type="SUPFAM" id="SSF103054">
    <property type="entry name" value="General secretion pathway protein M, EpsM"/>
    <property type="match status" value="1"/>
</dbReference>
<keyword evidence="5 10" id="KW-0997">Cell inner membrane</keyword>
<dbReference type="OrthoDB" id="6120808at2"/>
<dbReference type="RefSeq" id="WP_093426874.1">
    <property type="nucleotide sequence ID" value="NZ_FOMJ01000001.1"/>
</dbReference>
<evidence type="ECO:0000256" key="7">
    <source>
        <dbReference type="ARBA" id="ARBA00022927"/>
    </source>
</evidence>
<reference evidence="12 13" key="1">
    <citation type="submission" date="2016-10" db="EMBL/GenBank/DDBJ databases">
        <authorList>
            <person name="de Groot N.N."/>
        </authorList>
    </citation>
    <scope>NUCLEOTIDE SEQUENCE [LARGE SCALE GENOMIC DNA]</scope>
    <source>
        <strain evidence="12 13">HL3</strain>
    </source>
</reference>
<evidence type="ECO:0000256" key="8">
    <source>
        <dbReference type="ARBA" id="ARBA00022989"/>
    </source>
</evidence>
<evidence type="ECO:0000256" key="10">
    <source>
        <dbReference type="PIRNR" id="PIRNR006291"/>
    </source>
</evidence>
<dbReference type="EMBL" id="FOMJ01000001">
    <property type="protein sequence ID" value="SFC94567.1"/>
    <property type="molecule type" value="Genomic_DNA"/>
</dbReference>
<evidence type="ECO:0000256" key="4">
    <source>
        <dbReference type="ARBA" id="ARBA00022475"/>
    </source>
</evidence>
<name>A0A1I1NAH0_9GAMM</name>
<feature type="transmembrane region" description="Helical" evidence="11">
    <location>
        <begin position="23"/>
        <end position="42"/>
    </location>
</feature>
<comment type="function">
    <text evidence="10">Inner membrane component of the type II secretion system required for the energy-dependent secretion of extracellular factors such as proteases and toxins from the periplasm.</text>
</comment>
<dbReference type="STRING" id="1123397.SAMN05660831_00183"/>
<dbReference type="GO" id="GO:0005886">
    <property type="term" value="C:plasma membrane"/>
    <property type="evidence" value="ECO:0007669"/>
    <property type="project" value="UniProtKB-SubCell"/>
</dbReference>
<keyword evidence="6 11" id="KW-0812">Transmembrane</keyword>
<evidence type="ECO:0000256" key="5">
    <source>
        <dbReference type="ARBA" id="ARBA00022519"/>
    </source>
</evidence>
<keyword evidence="13" id="KW-1185">Reference proteome</keyword>
<dbReference type="GO" id="GO:0015628">
    <property type="term" value="P:protein secretion by the type II secretion system"/>
    <property type="evidence" value="ECO:0007669"/>
    <property type="project" value="InterPro"/>
</dbReference>
<dbReference type="InterPro" id="IPR007690">
    <property type="entry name" value="T2SS_GspM"/>
</dbReference>
<evidence type="ECO:0000256" key="11">
    <source>
        <dbReference type="SAM" id="Phobius"/>
    </source>
</evidence>
<sequence length="167" mass="18648">MNTTAIRDGVNEFWMAREPREQWILGIGGLVLLVTLLYAGLWQPTAKALAELETEVESRQELVTWLRSSAAEAEALRESRGGEVPSGPLQDRVEAAAKESGVSDGLVRLTGEGEGRLRADLEGADFRRAMIWLQGLERRQMIRPVRVRLDRTDQPGRVNGSLILEER</sequence>
<proteinExistence type="inferred from homology"/>
<dbReference type="Proteomes" id="UP000198611">
    <property type="component" value="Unassembled WGS sequence"/>
</dbReference>